<gene>
    <name evidence="4" type="ORF">C7999DRAFT_30116</name>
</gene>
<dbReference type="CDD" id="cd12087">
    <property type="entry name" value="TM_EGFR-like"/>
    <property type="match status" value="1"/>
</dbReference>
<evidence type="ECO:0000256" key="1">
    <source>
        <dbReference type="SAM" id="MobiDB-lite"/>
    </source>
</evidence>
<feature type="region of interest" description="Disordered" evidence="1">
    <location>
        <begin position="415"/>
        <end position="716"/>
    </location>
</feature>
<evidence type="ECO:0000313" key="5">
    <source>
        <dbReference type="Proteomes" id="UP001303647"/>
    </source>
</evidence>
<feature type="transmembrane region" description="Helical" evidence="2">
    <location>
        <begin position="378"/>
        <end position="401"/>
    </location>
</feature>
<evidence type="ECO:0000256" key="2">
    <source>
        <dbReference type="SAM" id="Phobius"/>
    </source>
</evidence>
<keyword evidence="3" id="KW-0732">Signal</keyword>
<feature type="region of interest" description="Disordered" evidence="1">
    <location>
        <begin position="320"/>
        <end position="375"/>
    </location>
</feature>
<feature type="compositionally biased region" description="Low complexity" evidence="1">
    <location>
        <begin position="628"/>
        <end position="671"/>
    </location>
</feature>
<feature type="chain" id="PRO_5042944780" evidence="3">
    <location>
        <begin position="21"/>
        <end position="716"/>
    </location>
</feature>
<keyword evidence="2" id="KW-0472">Membrane</keyword>
<keyword evidence="2" id="KW-0812">Transmembrane</keyword>
<sequence length="716" mass="74729">MSRSRLSGAVLALAIAPVRAAIDYMYVTDMAAYSALDAIRYNVQGMTYDACPEAVSELQSCVCTKNNNFAFVSSEISSSVSYYCGSTASEDRISAQIVFSAYCNPDETVSFVSPTAVSAYITDIPEFEYLAPCAQSVLKYAVGTMSWSRCPTDAPALASCACKKNQNSLVVSQLINSAKSSCSGHTADVSSAHAMFAAYCAMNDGTTKFPQPSDPPGDMTYYITDLPDFSSLAPCAASGLSYAVASQTYYLCPDGPQALASCVCLKAGMTNHVLKVITSSVKWRCDSTASEDVSSAVSIFDYYCSAAEAKVTPAGISVSVEQSRPGQTGNGPQQTGSGGSGSGNGNGSGDSSGNDNGSDGSSQSGDGSGSSSSPGAAVIGGAVTGVVVALAIIGAIVFFILRKVRRNGAGSMQMLSNAPPATGPPVHLGQYGGKPELPSDSFAGPLPPPSPSQSTFKAASPARVDNVSPISASAGAPTPPSNNRTELSGQTAPFPPVPNRPELHSQPTSTASPQPSSRPELHGQGQGQSQGQNAMFAAPPPNAPELYGQGAPLTVRPELQGQGAMHPTPPNAPELYGQGAPLANRPELQGQGAMYATAPPNMSELQGQGTQFHNANPNRPELAGQHNYPPQQSPYIQHHQQQQQQQQQQHQHPQQQYPSPTQSPHPQQMQPRYQVYNTGTPPPPPPGMYGQQHQPPHPQASWQAGPVPEFHEMDGA</sequence>
<evidence type="ECO:0000256" key="3">
    <source>
        <dbReference type="SAM" id="SignalP"/>
    </source>
</evidence>
<dbReference type="Proteomes" id="UP001303647">
    <property type="component" value="Unassembled WGS sequence"/>
</dbReference>
<feature type="compositionally biased region" description="Low complexity" evidence="1">
    <location>
        <begin position="527"/>
        <end position="537"/>
    </location>
</feature>
<feature type="compositionally biased region" description="Polar residues" evidence="1">
    <location>
        <begin position="481"/>
        <end position="491"/>
    </location>
</feature>
<feature type="compositionally biased region" description="Polar residues" evidence="1">
    <location>
        <begin position="603"/>
        <end position="617"/>
    </location>
</feature>
<feature type="signal peptide" evidence="3">
    <location>
        <begin position="1"/>
        <end position="20"/>
    </location>
</feature>
<reference evidence="4" key="2">
    <citation type="submission" date="2023-05" db="EMBL/GenBank/DDBJ databases">
        <authorList>
            <consortium name="Lawrence Berkeley National Laboratory"/>
            <person name="Steindorff A."/>
            <person name="Hensen N."/>
            <person name="Bonometti L."/>
            <person name="Westerberg I."/>
            <person name="Brannstrom I.O."/>
            <person name="Guillou S."/>
            <person name="Cros-Aarteil S."/>
            <person name="Calhoun S."/>
            <person name="Haridas S."/>
            <person name="Kuo A."/>
            <person name="Mondo S."/>
            <person name="Pangilinan J."/>
            <person name="Riley R."/>
            <person name="Labutti K."/>
            <person name="Andreopoulos B."/>
            <person name="Lipzen A."/>
            <person name="Chen C."/>
            <person name="Yanf M."/>
            <person name="Daum C."/>
            <person name="Ng V."/>
            <person name="Clum A."/>
            <person name="Ohm R."/>
            <person name="Martin F."/>
            <person name="Silar P."/>
            <person name="Natvig D."/>
            <person name="Lalanne C."/>
            <person name="Gautier V."/>
            <person name="Ament-Velasquez S.L."/>
            <person name="Kruys A."/>
            <person name="Hutchinson M.I."/>
            <person name="Powell A.J."/>
            <person name="Barry K."/>
            <person name="Miller A.N."/>
            <person name="Grigoriev I.V."/>
            <person name="Debuchy R."/>
            <person name="Gladieux P."/>
            <person name="Thoren M.H."/>
            <person name="Johannesson H."/>
        </authorList>
    </citation>
    <scope>NUCLEOTIDE SEQUENCE</scope>
    <source>
        <strain evidence="4">CBS 359.72</strain>
    </source>
</reference>
<comment type="caution">
    <text evidence="4">The sequence shown here is derived from an EMBL/GenBank/DDBJ whole genome shotgun (WGS) entry which is preliminary data.</text>
</comment>
<dbReference type="AlphaFoldDB" id="A0AAN7CY26"/>
<accession>A0AAN7CY26</accession>
<reference evidence="4" key="1">
    <citation type="journal article" date="2023" name="Mol. Phylogenet. Evol.">
        <title>Genome-scale phylogeny and comparative genomics of the fungal order Sordariales.</title>
        <authorList>
            <person name="Hensen N."/>
            <person name="Bonometti L."/>
            <person name="Westerberg I."/>
            <person name="Brannstrom I.O."/>
            <person name="Guillou S."/>
            <person name="Cros-Aarteil S."/>
            <person name="Calhoun S."/>
            <person name="Haridas S."/>
            <person name="Kuo A."/>
            <person name="Mondo S."/>
            <person name="Pangilinan J."/>
            <person name="Riley R."/>
            <person name="LaButti K."/>
            <person name="Andreopoulos B."/>
            <person name="Lipzen A."/>
            <person name="Chen C."/>
            <person name="Yan M."/>
            <person name="Daum C."/>
            <person name="Ng V."/>
            <person name="Clum A."/>
            <person name="Steindorff A."/>
            <person name="Ohm R.A."/>
            <person name="Martin F."/>
            <person name="Silar P."/>
            <person name="Natvig D.O."/>
            <person name="Lalanne C."/>
            <person name="Gautier V."/>
            <person name="Ament-Velasquez S.L."/>
            <person name="Kruys A."/>
            <person name="Hutchinson M.I."/>
            <person name="Powell A.J."/>
            <person name="Barry K."/>
            <person name="Miller A.N."/>
            <person name="Grigoriev I.V."/>
            <person name="Debuchy R."/>
            <person name="Gladieux P."/>
            <person name="Hiltunen Thoren M."/>
            <person name="Johannesson H."/>
        </authorList>
    </citation>
    <scope>NUCLEOTIDE SEQUENCE</scope>
    <source>
        <strain evidence="4">CBS 359.72</strain>
    </source>
</reference>
<keyword evidence="2" id="KW-1133">Transmembrane helix</keyword>
<evidence type="ECO:0000313" key="4">
    <source>
        <dbReference type="EMBL" id="KAK4249382.1"/>
    </source>
</evidence>
<name>A0AAN7CY26_9PEZI</name>
<feature type="compositionally biased region" description="Low complexity" evidence="1">
    <location>
        <begin position="326"/>
        <end position="335"/>
    </location>
</feature>
<feature type="compositionally biased region" description="Low complexity" evidence="1">
    <location>
        <begin position="505"/>
        <end position="518"/>
    </location>
</feature>
<dbReference type="EMBL" id="MU857624">
    <property type="protein sequence ID" value="KAK4249382.1"/>
    <property type="molecule type" value="Genomic_DNA"/>
</dbReference>
<organism evidence="4 5">
    <name type="scientific">Corynascus novoguineensis</name>
    <dbReference type="NCBI Taxonomy" id="1126955"/>
    <lineage>
        <taxon>Eukaryota</taxon>
        <taxon>Fungi</taxon>
        <taxon>Dikarya</taxon>
        <taxon>Ascomycota</taxon>
        <taxon>Pezizomycotina</taxon>
        <taxon>Sordariomycetes</taxon>
        <taxon>Sordariomycetidae</taxon>
        <taxon>Sordariales</taxon>
        <taxon>Chaetomiaceae</taxon>
        <taxon>Corynascus</taxon>
    </lineage>
</organism>
<proteinExistence type="predicted"/>
<keyword evidence="5" id="KW-1185">Reference proteome</keyword>
<feature type="compositionally biased region" description="Low complexity" evidence="1">
    <location>
        <begin position="351"/>
        <end position="375"/>
    </location>
</feature>
<protein>
    <submittedName>
        <fullName evidence="4">Uncharacterized protein</fullName>
    </submittedName>
</protein>
<feature type="compositionally biased region" description="Gly residues" evidence="1">
    <location>
        <begin position="336"/>
        <end position="350"/>
    </location>
</feature>